<keyword evidence="6 7" id="KW-0472">Membrane</keyword>
<evidence type="ECO:0000313" key="11">
    <source>
        <dbReference type="Proteomes" id="UP000253318"/>
    </source>
</evidence>
<keyword evidence="2 7" id="KW-0813">Transport</keyword>
<feature type="domain" description="ABC transmembrane type-1" evidence="9">
    <location>
        <begin position="109"/>
        <end position="360"/>
    </location>
</feature>
<feature type="transmembrane region" description="Helical" evidence="7">
    <location>
        <begin position="339"/>
        <end position="359"/>
    </location>
</feature>
<dbReference type="PANTHER" id="PTHR30193:SF37">
    <property type="entry name" value="INNER MEMBRANE ABC TRANSPORTER PERMEASE PROTEIN YCJO"/>
    <property type="match status" value="1"/>
</dbReference>
<feature type="transmembrane region" description="Helical" evidence="7">
    <location>
        <begin position="232"/>
        <end position="256"/>
    </location>
</feature>
<feature type="transmembrane region" description="Helical" evidence="7">
    <location>
        <begin position="113"/>
        <end position="135"/>
    </location>
</feature>
<evidence type="ECO:0000256" key="1">
    <source>
        <dbReference type="ARBA" id="ARBA00004651"/>
    </source>
</evidence>
<comment type="subcellular location">
    <subcellularLocation>
        <location evidence="1 7">Cell membrane</location>
        <topology evidence="1 7">Multi-pass membrane protein</topology>
    </subcellularLocation>
</comment>
<comment type="similarity">
    <text evidence="7">Belongs to the binding-protein-dependent transport system permease family.</text>
</comment>
<dbReference type="EMBL" id="QEIN01000060">
    <property type="protein sequence ID" value="RCV59496.1"/>
    <property type="molecule type" value="Genomic_DNA"/>
</dbReference>
<dbReference type="InterPro" id="IPR051393">
    <property type="entry name" value="ABC_transporter_permease"/>
</dbReference>
<keyword evidence="11" id="KW-1185">Reference proteome</keyword>
<dbReference type="InterPro" id="IPR035906">
    <property type="entry name" value="MetI-like_sf"/>
</dbReference>
<feature type="transmembrane region" description="Helical" evidence="7">
    <location>
        <begin position="41"/>
        <end position="69"/>
    </location>
</feature>
<dbReference type="PROSITE" id="PS50928">
    <property type="entry name" value="ABC_TM1"/>
    <property type="match status" value="1"/>
</dbReference>
<keyword evidence="5 7" id="KW-1133">Transmembrane helix</keyword>
<protein>
    <submittedName>
        <fullName evidence="10">Sugar ABC transporter permease</fullName>
    </submittedName>
</protein>
<dbReference type="OrthoDB" id="34224at2"/>
<comment type="caution">
    <text evidence="10">The sequence shown here is derived from an EMBL/GenBank/DDBJ whole genome shotgun (WGS) entry which is preliminary data.</text>
</comment>
<evidence type="ECO:0000256" key="7">
    <source>
        <dbReference type="RuleBase" id="RU363032"/>
    </source>
</evidence>
<dbReference type="Pfam" id="PF00528">
    <property type="entry name" value="BPD_transp_1"/>
    <property type="match status" value="1"/>
</dbReference>
<accession>A0A368T7A3</accession>
<evidence type="ECO:0000256" key="6">
    <source>
        <dbReference type="ARBA" id="ARBA00023136"/>
    </source>
</evidence>
<evidence type="ECO:0000313" key="10">
    <source>
        <dbReference type="EMBL" id="RCV59496.1"/>
    </source>
</evidence>
<keyword evidence="4 7" id="KW-0812">Transmembrane</keyword>
<organism evidence="10 11">
    <name type="scientific">Marinitenerispora sediminis</name>
    <dbReference type="NCBI Taxonomy" id="1931232"/>
    <lineage>
        <taxon>Bacteria</taxon>
        <taxon>Bacillati</taxon>
        <taxon>Actinomycetota</taxon>
        <taxon>Actinomycetes</taxon>
        <taxon>Streptosporangiales</taxon>
        <taxon>Nocardiopsidaceae</taxon>
        <taxon>Marinitenerispora</taxon>
    </lineage>
</organism>
<sequence>MTETRTAPPAGGGAPSPRPARSGRLRPPRRRRPTGAEETRAGWLLSAPALLALLLFLVAPVLMALWVSFLDWNGQSNPFDGDQEFVGADNYRRLLAEDTLLHRDFMVSVRNTVYFVALNVPAVTALAFALALVVNQRILKGRGFFRTVFYFPSITSSVAVSIVFLFLFQGSGAVNGLLALAGVDGPNWFTDSRGVLHILMAALGLTEPGRTPEWAGGTLGGLPLWEWLSGPSVAMCAIIALTTWASSGTFMLFFLAGLQNIPASVYEAAMIDGASAWQRFRYVTLPLMRRSVTLVMTLALIASWQVFDQVYIMSQGSPAKTTLTPAYLSYARSFGDGQFGAGAAMAFVLFAIIVVLTVVQRWIGRERD</sequence>
<dbReference type="Gene3D" id="1.10.3720.10">
    <property type="entry name" value="MetI-like"/>
    <property type="match status" value="1"/>
</dbReference>
<keyword evidence="3" id="KW-1003">Cell membrane</keyword>
<proteinExistence type="inferred from homology"/>
<dbReference type="PANTHER" id="PTHR30193">
    <property type="entry name" value="ABC TRANSPORTER PERMEASE PROTEIN"/>
    <property type="match status" value="1"/>
</dbReference>
<feature type="compositionally biased region" description="Basic residues" evidence="8">
    <location>
        <begin position="21"/>
        <end position="33"/>
    </location>
</feature>
<dbReference type="SUPFAM" id="SSF161098">
    <property type="entry name" value="MetI-like"/>
    <property type="match status" value="1"/>
</dbReference>
<feature type="transmembrane region" description="Helical" evidence="7">
    <location>
        <begin position="287"/>
        <end position="307"/>
    </location>
</feature>
<feature type="transmembrane region" description="Helical" evidence="7">
    <location>
        <begin position="147"/>
        <end position="168"/>
    </location>
</feature>
<dbReference type="RefSeq" id="WP_114397274.1">
    <property type="nucleotide sequence ID" value="NZ_QEIM01000032.1"/>
</dbReference>
<evidence type="ECO:0000256" key="5">
    <source>
        <dbReference type="ARBA" id="ARBA00022989"/>
    </source>
</evidence>
<evidence type="ECO:0000256" key="3">
    <source>
        <dbReference type="ARBA" id="ARBA00022475"/>
    </source>
</evidence>
<evidence type="ECO:0000259" key="9">
    <source>
        <dbReference type="PROSITE" id="PS50928"/>
    </source>
</evidence>
<feature type="region of interest" description="Disordered" evidence="8">
    <location>
        <begin position="1"/>
        <end position="37"/>
    </location>
</feature>
<evidence type="ECO:0000256" key="4">
    <source>
        <dbReference type="ARBA" id="ARBA00022692"/>
    </source>
</evidence>
<dbReference type="Proteomes" id="UP000253318">
    <property type="component" value="Unassembled WGS sequence"/>
</dbReference>
<gene>
    <name evidence="10" type="ORF">DEF24_09570</name>
</gene>
<name>A0A368T7A3_9ACTN</name>
<evidence type="ECO:0000256" key="8">
    <source>
        <dbReference type="SAM" id="MobiDB-lite"/>
    </source>
</evidence>
<evidence type="ECO:0000256" key="2">
    <source>
        <dbReference type="ARBA" id="ARBA00022448"/>
    </source>
</evidence>
<dbReference type="InterPro" id="IPR000515">
    <property type="entry name" value="MetI-like"/>
</dbReference>
<dbReference type="GO" id="GO:0055085">
    <property type="term" value="P:transmembrane transport"/>
    <property type="evidence" value="ECO:0007669"/>
    <property type="project" value="InterPro"/>
</dbReference>
<dbReference type="GO" id="GO:0005886">
    <property type="term" value="C:plasma membrane"/>
    <property type="evidence" value="ECO:0007669"/>
    <property type="project" value="UniProtKB-SubCell"/>
</dbReference>
<dbReference type="CDD" id="cd06261">
    <property type="entry name" value="TM_PBP2"/>
    <property type="match status" value="1"/>
</dbReference>
<reference evidence="10 11" key="1">
    <citation type="submission" date="2018-04" db="EMBL/GenBank/DDBJ databases">
        <title>Novel actinobacteria from marine sediment.</title>
        <authorList>
            <person name="Ng Z.Y."/>
            <person name="Tan G.Y.A."/>
        </authorList>
    </citation>
    <scope>NUCLEOTIDE SEQUENCE [LARGE SCALE GENOMIC DNA]</scope>
    <source>
        <strain evidence="10 11">TPS81</strain>
    </source>
</reference>
<dbReference type="AlphaFoldDB" id="A0A368T7A3"/>